<protein>
    <recommendedName>
        <fullName evidence="4">Pectin acetylesterase</fullName>
    </recommendedName>
</protein>
<feature type="chain" id="PRO_5046728007" description="Pectin acetylesterase" evidence="1">
    <location>
        <begin position="25"/>
        <end position="399"/>
    </location>
</feature>
<reference evidence="2" key="1">
    <citation type="submission" date="2023-10" db="EMBL/GenBank/DDBJ databases">
        <authorList>
            <person name="Chen Y."/>
            <person name="Shah S."/>
            <person name="Dougan E. K."/>
            <person name="Thang M."/>
            <person name="Chan C."/>
        </authorList>
    </citation>
    <scope>NUCLEOTIDE SEQUENCE [LARGE SCALE GENOMIC DNA]</scope>
</reference>
<evidence type="ECO:0000313" key="3">
    <source>
        <dbReference type="Proteomes" id="UP001189429"/>
    </source>
</evidence>
<accession>A0ABN9VLN7</accession>
<evidence type="ECO:0000313" key="2">
    <source>
        <dbReference type="EMBL" id="CAK0873082.1"/>
    </source>
</evidence>
<dbReference type="EMBL" id="CAUYUJ010017238">
    <property type="protein sequence ID" value="CAK0873082.1"/>
    <property type="molecule type" value="Genomic_DNA"/>
</dbReference>
<feature type="signal peptide" evidence="1">
    <location>
        <begin position="1"/>
        <end position="24"/>
    </location>
</feature>
<gene>
    <name evidence="2" type="ORF">PCOR1329_LOCUS58383</name>
</gene>
<dbReference type="SUPFAM" id="SSF53474">
    <property type="entry name" value="alpha/beta-Hydrolases"/>
    <property type="match status" value="1"/>
</dbReference>
<sequence>MGLAGWPPLLAAALVAPGLGRAAARGAYQCLDSPKLLATTLVPPMPSSSDSFAYALRSAFVVLPRRCVEGLDLEPNVGDLDGIIDQWMGRFSDLCDSDLCSSSQLRDKMTVVLRNCTLGWAIFAHGSGGFTFDNPRYTYMMAAAGYGVVIPDSFASAELGLRYKAPIENLPAHLRALNRGSGEGSYWCDNNVYEASSTCPPAMEKSSAGATSYPLCYSSDAAAILSSTASWRQYYERVYELRRRELDYVVESPKLFLAGESEGGLVAARYYHPRLEPLLRSGGRLVLQWSCEWCYYISCPGNAQIGGGRADVEVPVLNAISHVDSFFGPANNSVAWKVASAPGGYGARPPTGNCLAQLRSQGVRHGYVVSDVGSEYHGLTETSGNLVRALLFGFMADPR</sequence>
<name>A0ABN9VLN7_9DINO</name>
<dbReference type="InterPro" id="IPR029058">
    <property type="entry name" value="AB_hydrolase_fold"/>
</dbReference>
<proteinExistence type="predicted"/>
<comment type="caution">
    <text evidence="2">The sequence shown here is derived from an EMBL/GenBank/DDBJ whole genome shotgun (WGS) entry which is preliminary data.</text>
</comment>
<dbReference type="Proteomes" id="UP001189429">
    <property type="component" value="Unassembled WGS sequence"/>
</dbReference>
<evidence type="ECO:0000256" key="1">
    <source>
        <dbReference type="SAM" id="SignalP"/>
    </source>
</evidence>
<dbReference type="Gene3D" id="3.40.50.1820">
    <property type="entry name" value="alpha/beta hydrolase"/>
    <property type="match status" value="1"/>
</dbReference>
<evidence type="ECO:0008006" key="4">
    <source>
        <dbReference type="Google" id="ProtNLM"/>
    </source>
</evidence>
<organism evidence="2 3">
    <name type="scientific">Prorocentrum cordatum</name>
    <dbReference type="NCBI Taxonomy" id="2364126"/>
    <lineage>
        <taxon>Eukaryota</taxon>
        <taxon>Sar</taxon>
        <taxon>Alveolata</taxon>
        <taxon>Dinophyceae</taxon>
        <taxon>Prorocentrales</taxon>
        <taxon>Prorocentraceae</taxon>
        <taxon>Prorocentrum</taxon>
    </lineage>
</organism>
<keyword evidence="3" id="KW-1185">Reference proteome</keyword>
<keyword evidence="1" id="KW-0732">Signal</keyword>